<dbReference type="InterPro" id="IPR003718">
    <property type="entry name" value="OsmC/Ohr_fam"/>
</dbReference>
<organism evidence="2 3">
    <name type="scientific">Sediminicoccus rosea</name>
    <dbReference type="NCBI Taxonomy" id="1225128"/>
    <lineage>
        <taxon>Bacteria</taxon>
        <taxon>Pseudomonadati</taxon>
        <taxon>Pseudomonadota</taxon>
        <taxon>Alphaproteobacteria</taxon>
        <taxon>Acetobacterales</taxon>
        <taxon>Roseomonadaceae</taxon>
        <taxon>Sediminicoccus</taxon>
    </lineage>
</organism>
<dbReference type="SUPFAM" id="SSF82784">
    <property type="entry name" value="OsmC-like"/>
    <property type="match status" value="1"/>
</dbReference>
<dbReference type="Proteomes" id="UP001305521">
    <property type="component" value="Chromosome"/>
</dbReference>
<proteinExistence type="predicted"/>
<dbReference type="InterPro" id="IPR022742">
    <property type="entry name" value="Hydrolase_4"/>
</dbReference>
<dbReference type="PANTHER" id="PTHR39624">
    <property type="entry name" value="PROTEIN INVOLVED IN RIMO-MEDIATED BETA-METHYLTHIOLATION OF RIBOSOMAL PROTEIN S12 YCAO"/>
    <property type="match status" value="1"/>
</dbReference>
<dbReference type="InterPro" id="IPR036102">
    <property type="entry name" value="OsmC/Ohrsf"/>
</dbReference>
<evidence type="ECO:0000313" key="2">
    <source>
        <dbReference type="EMBL" id="WPB83667.1"/>
    </source>
</evidence>
<evidence type="ECO:0000313" key="3">
    <source>
        <dbReference type="Proteomes" id="UP001305521"/>
    </source>
</evidence>
<keyword evidence="3" id="KW-1185">Reference proteome</keyword>
<dbReference type="EMBL" id="CP137852">
    <property type="protein sequence ID" value="WPB83667.1"/>
    <property type="molecule type" value="Genomic_DNA"/>
</dbReference>
<reference evidence="2 3" key="1">
    <citation type="submission" date="2023-11" db="EMBL/GenBank/DDBJ databases">
        <title>Arctic aerobic anoxygenic photoheterotroph Sediminicoccus rosea KRV36 adapts its photosynthesis to long days of polar summer.</title>
        <authorList>
            <person name="Tomasch J."/>
            <person name="Kopejtka K."/>
            <person name="Bily T."/>
            <person name="Gardiner A.T."/>
            <person name="Gardian Z."/>
            <person name="Shivaramu S."/>
            <person name="Koblizek M."/>
            <person name="Engelhardt F."/>
            <person name="Kaftan D."/>
        </authorList>
    </citation>
    <scope>NUCLEOTIDE SEQUENCE [LARGE SCALE GENOMIC DNA]</scope>
    <source>
        <strain evidence="2 3">R-30</strain>
    </source>
</reference>
<dbReference type="InterPro" id="IPR029058">
    <property type="entry name" value="AB_hydrolase_fold"/>
</dbReference>
<dbReference type="InterPro" id="IPR015946">
    <property type="entry name" value="KH_dom-like_a/b"/>
</dbReference>
<dbReference type="Pfam" id="PF12146">
    <property type="entry name" value="Hydrolase_4"/>
    <property type="match status" value="1"/>
</dbReference>
<dbReference type="Gene3D" id="3.30.300.20">
    <property type="match status" value="1"/>
</dbReference>
<dbReference type="PANTHER" id="PTHR39624:SF2">
    <property type="entry name" value="OSMC-LIKE PROTEIN"/>
    <property type="match status" value="1"/>
</dbReference>
<dbReference type="SUPFAM" id="SSF53474">
    <property type="entry name" value="alpha/beta-Hydrolases"/>
    <property type="match status" value="1"/>
</dbReference>
<keyword evidence="2" id="KW-0378">Hydrolase</keyword>
<dbReference type="RefSeq" id="WP_318647639.1">
    <property type="nucleotide sequence ID" value="NZ_CP137852.1"/>
</dbReference>
<gene>
    <name evidence="2" type="ORF">R9Z33_16320</name>
</gene>
<accession>A0ABZ0PE18</accession>
<dbReference type="Gene3D" id="3.40.50.1820">
    <property type="entry name" value="alpha/beta hydrolase"/>
    <property type="match status" value="1"/>
</dbReference>
<sequence length="397" mass="41828">MPTTERFDFDNPRGQRLSGRLERLAGPARAVVLLVHCFTCGKDSTAAIRLARALAADGLAVLRFDMTGIGGSEGEFVETSFTSNLDDIAAAAAALSQRVAPVALLVGHSFGGAAVLAVAARLLEIRAVVTIGAPFDIARITRHFESALPAIQATGRAEVVLGGRRLAIGHDFVVDLARHRQAERIAALGRPLAVLHAPTDAVVEADEAERILAAARHPKTLVALDGADHFLSGPGDAARAARLILAWAEPYLPVPARPAPVEGVLVRETGAGAFRNEVRSGTHRFLADEPERLGGGGTGPGPYDLLLASLGACTSMTLRMYADRKGWPLEGVEVELDHAKARVTGGTGTADHIGIGVRLIGPLDAAQRARLLEIADQCPVHRTLEGDVRMRTHALPV</sequence>
<dbReference type="GO" id="GO:0016787">
    <property type="term" value="F:hydrolase activity"/>
    <property type="evidence" value="ECO:0007669"/>
    <property type="project" value="UniProtKB-KW"/>
</dbReference>
<feature type="domain" description="Serine aminopeptidase S33" evidence="1">
    <location>
        <begin position="27"/>
        <end position="139"/>
    </location>
</feature>
<name>A0ABZ0PE18_9PROT</name>
<protein>
    <submittedName>
        <fullName evidence="2">Alpha/beta fold hydrolase</fullName>
    </submittedName>
</protein>
<evidence type="ECO:0000259" key="1">
    <source>
        <dbReference type="Pfam" id="PF12146"/>
    </source>
</evidence>
<dbReference type="Pfam" id="PF02566">
    <property type="entry name" value="OsmC"/>
    <property type="match status" value="1"/>
</dbReference>